<name>A0ABT4JTZ0_9GAMM</name>
<reference evidence="1" key="1">
    <citation type="submission" date="2022-12" db="EMBL/GenBank/DDBJ databases">
        <title>Marinomonas 15G1-11 sp. nov, isolated from marine algae.</title>
        <authorList>
            <person name="Butt M."/>
            <person name="Choi D.G."/>
            <person name="Kim J.M."/>
            <person name="Lee J.K."/>
            <person name="Baek J.H."/>
            <person name="Jeon C.O."/>
        </authorList>
    </citation>
    <scope>NUCLEOTIDE SEQUENCE</scope>
    <source>
        <strain evidence="1">15G1-11</strain>
    </source>
</reference>
<dbReference type="InterPro" id="IPR013078">
    <property type="entry name" value="His_Pase_superF_clade-1"/>
</dbReference>
<sequence length="244" mass="27778">MTTIALSSFPVLAMIRHGAYHQRQNTPSALQPFQLTEEGQQEVVLAAQRFATLVKENNWQISPIIHSSNQLRAWQTARIYQRELADLFSETPTHITHNDLSERSVGCAANLTIDEIENILNKDPRFDSAPKNWKSDSHYCLPLQGAESLMIAGERVANYLLSQSNKLHSTQTTNNEATEVKLFFGHGASFRHAAFHLDVISLCDIKRFSMHHGEAVMIQQQNDDRWIHIAGEWKIRKQANSYND</sequence>
<dbReference type="Proteomes" id="UP001149719">
    <property type="component" value="Unassembled WGS sequence"/>
</dbReference>
<accession>A0ABT4JTZ0</accession>
<evidence type="ECO:0000313" key="2">
    <source>
        <dbReference type="Proteomes" id="UP001149719"/>
    </source>
</evidence>
<protein>
    <submittedName>
        <fullName evidence="1">Histidine phosphatase family protein</fullName>
    </submittedName>
</protein>
<dbReference type="InterPro" id="IPR029033">
    <property type="entry name" value="His_PPase_superfam"/>
</dbReference>
<dbReference type="SUPFAM" id="SSF53254">
    <property type="entry name" value="Phosphoglycerate mutase-like"/>
    <property type="match status" value="1"/>
</dbReference>
<proteinExistence type="predicted"/>
<keyword evidence="2" id="KW-1185">Reference proteome</keyword>
<organism evidence="1 2">
    <name type="scientific">Marinomonas phaeophyticola</name>
    <dbReference type="NCBI Taxonomy" id="3004091"/>
    <lineage>
        <taxon>Bacteria</taxon>
        <taxon>Pseudomonadati</taxon>
        <taxon>Pseudomonadota</taxon>
        <taxon>Gammaproteobacteria</taxon>
        <taxon>Oceanospirillales</taxon>
        <taxon>Oceanospirillaceae</taxon>
        <taxon>Marinomonas</taxon>
    </lineage>
</organism>
<dbReference type="EMBL" id="JAPUBN010000014">
    <property type="protein sequence ID" value="MCZ2721783.1"/>
    <property type="molecule type" value="Genomic_DNA"/>
</dbReference>
<dbReference type="RefSeq" id="WP_269124861.1">
    <property type="nucleotide sequence ID" value="NZ_JAPUBN010000014.1"/>
</dbReference>
<comment type="caution">
    <text evidence="1">The sequence shown here is derived from an EMBL/GenBank/DDBJ whole genome shotgun (WGS) entry which is preliminary data.</text>
</comment>
<dbReference type="Gene3D" id="3.40.50.1240">
    <property type="entry name" value="Phosphoglycerate mutase-like"/>
    <property type="match status" value="1"/>
</dbReference>
<gene>
    <name evidence="1" type="ORF">O1D97_08995</name>
</gene>
<dbReference type="CDD" id="cd07040">
    <property type="entry name" value="HP"/>
    <property type="match status" value="1"/>
</dbReference>
<dbReference type="Pfam" id="PF00300">
    <property type="entry name" value="His_Phos_1"/>
    <property type="match status" value="1"/>
</dbReference>
<evidence type="ECO:0000313" key="1">
    <source>
        <dbReference type="EMBL" id="MCZ2721783.1"/>
    </source>
</evidence>